<feature type="non-terminal residue" evidence="1">
    <location>
        <position position="43"/>
    </location>
</feature>
<protein>
    <recommendedName>
        <fullName evidence="2">SRPBCC family protein</fullName>
    </recommendedName>
</protein>
<reference evidence="1" key="1">
    <citation type="journal article" date="2014" name="Front. Microbiol.">
        <title>High frequency of phylogenetically diverse reductive dehalogenase-homologous genes in deep subseafloor sedimentary metagenomes.</title>
        <authorList>
            <person name="Kawai M."/>
            <person name="Futagami T."/>
            <person name="Toyoda A."/>
            <person name="Takaki Y."/>
            <person name="Nishi S."/>
            <person name="Hori S."/>
            <person name="Arai W."/>
            <person name="Tsubouchi T."/>
            <person name="Morono Y."/>
            <person name="Uchiyama I."/>
            <person name="Ito T."/>
            <person name="Fujiyama A."/>
            <person name="Inagaki F."/>
            <person name="Takami H."/>
        </authorList>
    </citation>
    <scope>NUCLEOTIDE SEQUENCE</scope>
    <source>
        <strain evidence="1">Expedition CK06-06</strain>
    </source>
</reference>
<comment type="caution">
    <text evidence="1">The sequence shown here is derived from an EMBL/GenBank/DDBJ whole genome shotgun (WGS) entry which is preliminary data.</text>
</comment>
<evidence type="ECO:0000313" key="1">
    <source>
        <dbReference type="EMBL" id="GAI77466.1"/>
    </source>
</evidence>
<dbReference type="EMBL" id="BARW01014582">
    <property type="protein sequence ID" value="GAI77466.1"/>
    <property type="molecule type" value="Genomic_DNA"/>
</dbReference>
<dbReference type="AlphaFoldDB" id="X1SEC7"/>
<accession>X1SEC7</accession>
<organism evidence="1">
    <name type="scientific">marine sediment metagenome</name>
    <dbReference type="NCBI Taxonomy" id="412755"/>
    <lineage>
        <taxon>unclassified sequences</taxon>
        <taxon>metagenomes</taxon>
        <taxon>ecological metagenomes</taxon>
    </lineage>
</organism>
<sequence>MASAVKTITISAPTEKIFKYINEPKNLLEIWPSMMEANDIERL</sequence>
<name>X1SEC7_9ZZZZ</name>
<dbReference type="SUPFAM" id="SSF55961">
    <property type="entry name" value="Bet v1-like"/>
    <property type="match status" value="1"/>
</dbReference>
<proteinExistence type="predicted"/>
<evidence type="ECO:0008006" key="2">
    <source>
        <dbReference type="Google" id="ProtNLM"/>
    </source>
</evidence>
<gene>
    <name evidence="1" type="ORF">S12H4_25807</name>
</gene>